<evidence type="ECO:0000313" key="2">
    <source>
        <dbReference type="EMBL" id="CAL4184419.1"/>
    </source>
</evidence>
<evidence type="ECO:0000313" key="3">
    <source>
        <dbReference type="Proteomes" id="UP001497623"/>
    </source>
</evidence>
<feature type="non-terminal residue" evidence="2">
    <location>
        <position position="210"/>
    </location>
</feature>
<feature type="region of interest" description="Disordered" evidence="1">
    <location>
        <begin position="1"/>
        <end position="210"/>
    </location>
</feature>
<feature type="compositionally biased region" description="Low complexity" evidence="1">
    <location>
        <begin position="102"/>
        <end position="158"/>
    </location>
</feature>
<name>A0AAV2SG07_MEGNR</name>
<comment type="caution">
    <text evidence="2">The sequence shown here is derived from an EMBL/GenBank/DDBJ whole genome shotgun (WGS) entry which is preliminary data.</text>
</comment>
<keyword evidence="3" id="KW-1185">Reference proteome</keyword>
<dbReference type="Proteomes" id="UP001497623">
    <property type="component" value="Unassembled WGS sequence"/>
</dbReference>
<feature type="non-terminal residue" evidence="2">
    <location>
        <position position="1"/>
    </location>
</feature>
<dbReference type="EMBL" id="CAXKWB010061816">
    <property type="protein sequence ID" value="CAL4184419.1"/>
    <property type="molecule type" value="Genomic_DNA"/>
</dbReference>
<proteinExistence type="predicted"/>
<feature type="compositionally biased region" description="Basic and acidic residues" evidence="1">
    <location>
        <begin position="1"/>
        <end position="10"/>
    </location>
</feature>
<organism evidence="2 3">
    <name type="scientific">Meganyctiphanes norvegica</name>
    <name type="common">Northern krill</name>
    <name type="synonym">Thysanopoda norvegica</name>
    <dbReference type="NCBI Taxonomy" id="48144"/>
    <lineage>
        <taxon>Eukaryota</taxon>
        <taxon>Metazoa</taxon>
        <taxon>Ecdysozoa</taxon>
        <taxon>Arthropoda</taxon>
        <taxon>Crustacea</taxon>
        <taxon>Multicrustacea</taxon>
        <taxon>Malacostraca</taxon>
        <taxon>Eumalacostraca</taxon>
        <taxon>Eucarida</taxon>
        <taxon>Euphausiacea</taxon>
        <taxon>Euphausiidae</taxon>
        <taxon>Meganyctiphanes</taxon>
    </lineage>
</organism>
<accession>A0AAV2SG07</accession>
<evidence type="ECO:0000256" key="1">
    <source>
        <dbReference type="SAM" id="MobiDB-lite"/>
    </source>
</evidence>
<sequence length="210" mass="22645">SYINSHDKSFNSDTRSIKSHHSDTKSYTSETKSNTSNNRSLNSKASASLNEILVPGTGGGVYRGTLPLIGPRHQQEPPAVTAPLLAPPRKPEIKPKPKHHVSTSSKPSSQTSNKSNTQTNNNSRQPGSNQSSNRASNNNSNRGSKASSASSTVSHKNAANNLRSSVLPPPAPTHAPLIRAPPPPRPRVQDDEYSSFYNRLNKGLDRPDKN</sequence>
<dbReference type="AlphaFoldDB" id="A0AAV2SG07"/>
<feature type="compositionally biased region" description="Pro residues" evidence="1">
    <location>
        <begin position="167"/>
        <end position="186"/>
    </location>
</feature>
<feature type="compositionally biased region" description="Polar residues" evidence="1">
    <location>
        <begin position="25"/>
        <end position="49"/>
    </location>
</feature>
<protein>
    <submittedName>
        <fullName evidence="2">Uncharacterized protein</fullName>
    </submittedName>
</protein>
<gene>
    <name evidence="2" type="ORF">MNOR_LOCUS35846</name>
</gene>
<reference evidence="2 3" key="1">
    <citation type="submission" date="2024-05" db="EMBL/GenBank/DDBJ databases">
        <authorList>
            <person name="Wallberg A."/>
        </authorList>
    </citation>
    <scope>NUCLEOTIDE SEQUENCE [LARGE SCALE GENOMIC DNA]</scope>
</reference>